<name>A0A1Q5SMI0_9EURO</name>
<comment type="caution">
    <text evidence="1">The sequence shown here is derived from an EMBL/GenBank/DDBJ whole genome shotgun (WGS) entry which is preliminary data.</text>
</comment>
<evidence type="ECO:0000313" key="2">
    <source>
        <dbReference type="Proteomes" id="UP000186955"/>
    </source>
</evidence>
<proteinExistence type="predicted"/>
<organism evidence="1 2">
    <name type="scientific">Penicillium subrubescens</name>
    <dbReference type="NCBI Taxonomy" id="1316194"/>
    <lineage>
        <taxon>Eukaryota</taxon>
        <taxon>Fungi</taxon>
        <taxon>Dikarya</taxon>
        <taxon>Ascomycota</taxon>
        <taxon>Pezizomycotina</taxon>
        <taxon>Eurotiomycetes</taxon>
        <taxon>Eurotiomycetidae</taxon>
        <taxon>Eurotiales</taxon>
        <taxon>Aspergillaceae</taxon>
        <taxon>Penicillium</taxon>
    </lineage>
</organism>
<gene>
    <name evidence="1" type="ORF">PENSUB_13852</name>
</gene>
<reference evidence="1 2" key="1">
    <citation type="submission" date="2016-10" db="EMBL/GenBank/DDBJ databases">
        <title>Genome sequence of the ascomycete fungus Penicillium subrubescens.</title>
        <authorList>
            <person name="De Vries R.P."/>
            <person name="Peng M."/>
            <person name="Dilokpimol A."/>
            <person name="Hilden K."/>
            <person name="Makela M.R."/>
            <person name="Grigoriev I."/>
            <person name="Riley R."/>
            <person name="Granchi Z."/>
        </authorList>
    </citation>
    <scope>NUCLEOTIDE SEQUENCE [LARGE SCALE GENOMIC DNA]</scope>
    <source>
        <strain evidence="1 2">CBS 132785</strain>
    </source>
</reference>
<keyword evidence="2" id="KW-1185">Reference proteome</keyword>
<dbReference type="EMBL" id="MNBE01000776">
    <property type="protein sequence ID" value="OKO89217.1"/>
    <property type="molecule type" value="Genomic_DNA"/>
</dbReference>
<accession>A0A1Q5SMI0</accession>
<sequence length="84" mass="9739">MVQTIRHRFIIAQPDLHGTIHGQDKHQELPRQLDTPRLRGQLYNLVPRPLTLSSGHCSPEWTYQNPEAYQEAKNWSIDRPVISG</sequence>
<dbReference type="Proteomes" id="UP000186955">
    <property type="component" value="Unassembled WGS sequence"/>
</dbReference>
<protein>
    <submittedName>
        <fullName evidence="1">Uncharacterized protein</fullName>
    </submittedName>
</protein>
<dbReference type="AlphaFoldDB" id="A0A1Q5SMI0"/>
<evidence type="ECO:0000313" key="1">
    <source>
        <dbReference type="EMBL" id="OKO89217.1"/>
    </source>
</evidence>